<name>A0A5J5BJ49_9ASTE</name>
<keyword evidence="3" id="KW-1185">Reference proteome</keyword>
<feature type="transmembrane region" description="Helical" evidence="1">
    <location>
        <begin position="132"/>
        <end position="155"/>
    </location>
</feature>
<dbReference type="PANTHER" id="PTHR36060:SF1">
    <property type="entry name" value="OS02G0272400 PROTEIN"/>
    <property type="match status" value="1"/>
</dbReference>
<sequence>MDIIVDSLRQAFMPKRDYDKLREEEKSWTRLQWPLLTATISLLSLTVIVSVTVSLAIVFPANGSNRPFARPASDYYLMVVLVPSSIIFLSSVTYLFAGITVAYSAPARHGCLKVVENNCCASKRGGGQCLSILNLIFAAIFGLLALFLSSSLLLLGSSCSLPLFWCYEIAS</sequence>
<keyword evidence="1" id="KW-0812">Transmembrane</keyword>
<evidence type="ECO:0000256" key="1">
    <source>
        <dbReference type="SAM" id="Phobius"/>
    </source>
</evidence>
<evidence type="ECO:0000313" key="3">
    <source>
        <dbReference type="Proteomes" id="UP000325577"/>
    </source>
</evidence>
<protein>
    <submittedName>
        <fullName evidence="2">Uncharacterized protein</fullName>
    </submittedName>
</protein>
<dbReference type="EMBL" id="CM018035">
    <property type="protein sequence ID" value="KAA8541782.1"/>
    <property type="molecule type" value="Genomic_DNA"/>
</dbReference>
<feature type="transmembrane region" description="Helical" evidence="1">
    <location>
        <begin position="35"/>
        <end position="59"/>
    </location>
</feature>
<proteinExistence type="predicted"/>
<organism evidence="2 3">
    <name type="scientific">Nyssa sinensis</name>
    <dbReference type="NCBI Taxonomy" id="561372"/>
    <lineage>
        <taxon>Eukaryota</taxon>
        <taxon>Viridiplantae</taxon>
        <taxon>Streptophyta</taxon>
        <taxon>Embryophyta</taxon>
        <taxon>Tracheophyta</taxon>
        <taxon>Spermatophyta</taxon>
        <taxon>Magnoliopsida</taxon>
        <taxon>eudicotyledons</taxon>
        <taxon>Gunneridae</taxon>
        <taxon>Pentapetalae</taxon>
        <taxon>asterids</taxon>
        <taxon>Cornales</taxon>
        <taxon>Nyssaceae</taxon>
        <taxon>Nyssa</taxon>
    </lineage>
</organism>
<reference evidence="2 3" key="1">
    <citation type="submission" date="2019-09" db="EMBL/GenBank/DDBJ databases">
        <title>A chromosome-level genome assembly of the Chinese tupelo Nyssa sinensis.</title>
        <authorList>
            <person name="Yang X."/>
            <person name="Kang M."/>
            <person name="Yang Y."/>
            <person name="Xiong H."/>
            <person name="Wang M."/>
            <person name="Zhang Z."/>
            <person name="Wang Z."/>
            <person name="Wu H."/>
            <person name="Ma T."/>
            <person name="Liu J."/>
            <person name="Xi Z."/>
        </authorList>
    </citation>
    <scope>NUCLEOTIDE SEQUENCE [LARGE SCALE GENOMIC DNA]</scope>
    <source>
        <strain evidence="2">J267</strain>
        <tissue evidence="2">Leaf</tissue>
    </source>
</reference>
<keyword evidence="1" id="KW-1133">Transmembrane helix</keyword>
<dbReference type="Proteomes" id="UP000325577">
    <property type="component" value="Linkage Group LG12"/>
</dbReference>
<feature type="transmembrane region" description="Helical" evidence="1">
    <location>
        <begin position="75"/>
        <end position="103"/>
    </location>
</feature>
<keyword evidence="1" id="KW-0472">Membrane</keyword>
<accession>A0A5J5BJ49</accession>
<dbReference type="OrthoDB" id="1870641at2759"/>
<gene>
    <name evidence="2" type="ORF">F0562_022934</name>
</gene>
<evidence type="ECO:0000313" key="2">
    <source>
        <dbReference type="EMBL" id="KAA8541782.1"/>
    </source>
</evidence>
<dbReference type="PANTHER" id="PTHR36060">
    <property type="entry name" value="OS02G0272400 PROTEIN"/>
    <property type="match status" value="1"/>
</dbReference>
<dbReference type="AlphaFoldDB" id="A0A5J5BJ49"/>